<feature type="region of interest" description="Disordered" evidence="5">
    <location>
        <begin position="613"/>
        <end position="640"/>
    </location>
</feature>
<keyword evidence="2" id="KW-0813">Transport</keyword>
<dbReference type="InterPro" id="IPR003439">
    <property type="entry name" value="ABC_transporter-like_ATP-bd"/>
</dbReference>
<dbReference type="InterPro" id="IPR027417">
    <property type="entry name" value="P-loop_NTPase"/>
</dbReference>
<evidence type="ECO:0000256" key="4">
    <source>
        <dbReference type="ARBA" id="ARBA00022840"/>
    </source>
</evidence>
<dbReference type="Pfam" id="PF08352">
    <property type="entry name" value="oligo_HPY"/>
    <property type="match status" value="1"/>
</dbReference>
<dbReference type="Gene3D" id="3.40.50.300">
    <property type="entry name" value="P-loop containing nucleotide triphosphate hydrolases"/>
    <property type="match status" value="2"/>
</dbReference>
<dbReference type="InterPro" id="IPR003593">
    <property type="entry name" value="AAA+_ATPase"/>
</dbReference>
<dbReference type="SUPFAM" id="SSF52540">
    <property type="entry name" value="P-loop containing nucleoside triphosphate hydrolases"/>
    <property type="match status" value="2"/>
</dbReference>
<feature type="region of interest" description="Disordered" evidence="5">
    <location>
        <begin position="36"/>
        <end position="82"/>
    </location>
</feature>
<keyword evidence="4 7" id="KW-0067">ATP-binding</keyword>
<dbReference type="NCBIfam" id="NF008453">
    <property type="entry name" value="PRK11308.1"/>
    <property type="match status" value="2"/>
</dbReference>
<name>A0ABN2X5R5_9MICO</name>
<organism evidence="7 8">
    <name type="scientific">Brevibacterium salitolerans</name>
    <dbReference type="NCBI Taxonomy" id="1403566"/>
    <lineage>
        <taxon>Bacteria</taxon>
        <taxon>Bacillati</taxon>
        <taxon>Actinomycetota</taxon>
        <taxon>Actinomycetes</taxon>
        <taxon>Micrococcales</taxon>
        <taxon>Brevibacteriaceae</taxon>
        <taxon>Brevibacterium</taxon>
    </lineage>
</organism>
<dbReference type="InterPro" id="IPR017871">
    <property type="entry name" value="ABC_transporter-like_CS"/>
</dbReference>
<dbReference type="NCBIfam" id="NF007739">
    <property type="entry name" value="PRK10419.1"/>
    <property type="match status" value="2"/>
</dbReference>
<feature type="domain" description="ABC transporter" evidence="6">
    <location>
        <begin position="87"/>
        <end position="335"/>
    </location>
</feature>
<dbReference type="PROSITE" id="PS50893">
    <property type="entry name" value="ABC_TRANSPORTER_2"/>
    <property type="match status" value="2"/>
</dbReference>
<dbReference type="PANTHER" id="PTHR43776">
    <property type="entry name" value="TRANSPORT ATP-BINDING PROTEIN"/>
    <property type="match status" value="1"/>
</dbReference>
<evidence type="ECO:0000256" key="5">
    <source>
        <dbReference type="SAM" id="MobiDB-lite"/>
    </source>
</evidence>
<evidence type="ECO:0000313" key="7">
    <source>
        <dbReference type="EMBL" id="GAA2103859.1"/>
    </source>
</evidence>
<feature type="domain" description="ABC transporter" evidence="6">
    <location>
        <begin position="364"/>
        <end position="608"/>
    </location>
</feature>
<dbReference type="InterPro" id="IPR050319">
    <property type="entry name" value="ABC_transp_ATP-bind"/>
</dbReference>
<gene>
    <name evidence="7" type="ORF">GCM10009823_28080</name>
</gene>
<keyword evidence="8" id="KW-1185">Reference proteome</keyword>
<keyword evidence="3" id="KW-0547">Nucleotide-binding</keyword>
<proteinExistence type="inferred from homology"/>
<dbReference type="GO" id="GO:0005524">
    <property type="term" value="F:ATP binding"/>
    <property type="evidence" value="ECO:0007669"/>
    <property type="project" value="UniProtKB-KW"/>
</dbReference>
<dbReference type="RefSeq" id="WP_344337918.1">
    <property type="nucleotide sequence ID" value="NZ_BAAAPZ010000017.1"/>
</dbReference>
<protein>
    <submittedName>
        <fullName evidence="7">ABC transporter ATP-binding protein</fullName>
    </submittedName>
</protein>
<accession>A0ABN2X5R5</accession>
<dbReference type="PANTHER" id="PTHR43776:SF7">
    <property type="entry name" value="D,D-DIPEPTIDE TRANSPORT ATP-BINDING PROTEIN DDPF-RELATED"/>
    <property type="match status" value="1"/>
</dbReference>
<evidence type="ECO:0000259" key="6">
    <source>
        <dbReference type="PROSITE" id="PS50893"/>
    </source>
</evidence>
<comment type="caution">
    <text evidence="7">The sequence shown here is derived from an EMBL/GenBank/DDBJ whole genome shotgun (WGS) entry which is preliminary data.</text>
</comment>
<dbReference type="InterPro" id="IPR013563">
    <property type="entry name" value="Oligopep_ABC_C"/>
</dbReference>
<reference evidence="7 8" key="1">
    <citation type="journal article" date="2019" name="Int. J. Syst. Evol. Microbiol.">
        <title>The Global Catalogue of Microorganisms (GCM) 10K type strain sequencing project: providing services to taxonomists for standard genome sequencing and annotation.</title>
        <authorList>
            <consortium name="The Broad Institute Genomics Platform"/>
            <consortium name="The Broad Institute Genome Sequencing Center for Infectious Disease"/>
            <person name="Wu L."/>
            <person name="Ma J."/>
        </authorList>
    </citation>
    <scope>NUCLEOTIDE SEQUENCE [LARGE SCALE GENOMIC DNA]</scope>
    <source>
        <strain evidence="7 8">JCM 15900</strain>
    </source>
</reference>
<dbReference type="PROSITE" id="PS00211">
    <property type="entry name" value="ABC_TRANSPORTER_1"/>
    <property type="match status" value="2"/>
</dbReference>
<feature type="compositionally biased region" description="Low complexity" evidence="5">
    <location>
        <begin position="66"/>
        <end position="82"/>
    </location>
</feature>
<dbReference type="CDD" id="cd03257">
    <property type="entry name" value="ABC_NikE_OppD_transporters"/>
    <property type="match status" value="2"/>
</dbReference>
<sequence>MNPAARARAALARPALPSPLSLLLNLARHAEQELTGTTLTSVPAPSVARAGAGPEQPPGSGDRENPGAAAPEAGPATVPGAASAPVLRLRDLTVRYPARGGEVTAVAGVDLEVRAGETVAIVGESGSGKTTTAAVAAGLLTAGARIEAAEHSVFGTDMRGAGERAWHGVRGTRIGYVPQDTGAGLNPVRTIGSQLKEVLTLHGHTRAEAQDRLREVLAQVGLDPEAHPARFPHEFSGGQRQRILIALALAGDPGLIIADEPTSALDVTVQKQVLDLLAGLVAERGAALVLITHDLGIARDRADRVLVMSGGRLVESGPAAQILERPQEEYTKRLLAAAPGLTGVPLLQSRRVQVGQEPAGEPLIRVTGVRKTYAGHRAGTVRPAVDGASVTLRAGRTVGIVGESGSGKSTTARILVGLESADAGTGTVLGEDFATLPARVRALSRRARFVHQDATAALDPSFTVGQSLAEPLRGFRLGSRAERRARVAELLDLVALPAEFADRRPRELSGGQRQRVTLARALASTPEVLVLDEPVSALDVSVQQQILELLLDLQERLGLAYVFISHDLAVVRHIADDVLVMSGGRVVESGPAAEVFDSPRTELTRALVAAVPGTGDRAPASGTEAHSAPAHSTPVTIGAR</sequence>
<dbReference type="Proteomes" id="UP001500984">
    <property type="component" value="Unassembled WGS sequence"/>
</dbReference>
<evidence type="ECO:0000256" key="3">
    <source>
        <dbReference type="ARBA" id="ARBA00022741"/>
    </source>
</evidence>
<dbReference type="SMART" id="SM00382">
    <property type="entry name" value="AAA"/>
    <property type="match status" value="2"/>
</dbReference>
<dbReference type="Pfam" id="PF00005">
    <property type="entry name" value="ABC_tran"/>
    <property type="match status" value="2"/>
</dbReference>
<dbReference type="EMBL" id="BAAAPZ010000017">
    <property type="protein sequence ID" value="GAA2103859.1"/>
    <property type="molecule type" value="Genomic_DNA"/>
</dbReference>
<evidence type="ECO:0000313" key="8">
    <source>
        <dbReference type="Proteomes" id="UP001500984"/>
    </source>
</evidence>
<comment type="similarity">
    <text evidence="1">Belongs to the ABC transporter superfamily.</text>
</comment>
<evidence type="ECO:0000256" key="1">
    <source>
        <dbReference type="ARBA" id="ARBA00005417"/>
    </source>
</evidence>
<evidence type="ECO:0000256" key="2">
    <source>
        <dbReference type="ARBA" id="ARBA00022448"/>
    </source>
</evidence>